<dbReference type="GO" id="GO:0003964">
    <property type="term" value="F:RNA-directed DNA polymerase activity"/>
    <property type="evidence" value="ECO:0007669"/>
    <property type="project" value="UniProtKB-KW"/>
</dbReference>
<sequence>MTYIVDEEPQTYKAAMESSESPYWKEAIKAALTRAKNQIYNGKSRHIRRRHNTIKDLLRNRIISIDYVKSKENIVDPLTKGLCREQVIFTSRVEYYEIFLIGITYTRLMCDRIFRNQMAKFSKILMNKDMFTTEINITTLRMLDRVEHLPLLNWTYKYKLKGYKIGFIRSGNRLAQLRACLSWMHTKEVAKPASDQQKTETIEMADIYKERQEMEEDMAKTNLHQIGFHDVLFDLTSCFDMVHPINDCRQLTRCVGNVHKTSQELAKEKDCLVLMAKVTGSLKEDFKRKLEVAVAIVRICIFSYHKSIKWAPFEAFYDQKCRSPVVWAEVGESRLIGPEIVQETTKKIMQIRKRLETARDRQKKLWRCHGNGGKEGFMVEIGEIGGSMVEIRSRGGFIAKIGGGSLAKRSMELNDGLGGGGFVVVGGSEECLDVWVGAGGGQVKGGGVVFGVSRIEFGTILKDNMGESGGEAFGLDGGAD</sequence>
<comment type="caution">
    <text evidence="1">The sequence shown here is derived from an EMBL/GenBank/DDBJ whole genome shotgun (WGS) entry which is preliminary data.</text>
</comment>
<proteinExistence type="predicted"/>
<dbReference type="EMBL" id="BKCJ010008471">
    <property type="protein sequence ID" value="GEU82394.1"/>
    <property type="molecule type" value="Genomic_DNA"/>
</dbReference>
<keyword evidence="1" id="KW-0808">Transferase</keyword>
<keyword evidence="1" id="KW-0695">RNA-directed DNA polymerase</keyword>
<gene>
    <name evidence="1" type="ORF">Tci_054372</name>
</gene>
<evidence type="ECO:0000313" key="1">
    <source>
        <dbReference type="EMBL" id="GEU82394.1"/>
    </source>
</evidence>
<name>A0A6L2NCX3_TANCI</name>
<dbReference type="PANTHER" id="PTHR45835:SF103">
    <property type="entry name" value="RNA-DIRECTED DNA POLYMERASE"/>
    <property type="match status" value="1"/>
</dbReference>
<keyword evidence="1" id="KW-0548">Nucleotidyltransferase</keyword>
<dbReference type="AlphaFoldDB" id="A0A6L2NCX3"/>
<reference evidence="1" key="1">
    <citation type="journal article" date="2019" name="Sci. Rep.">
        <title>Draft genome of Tanacetum cinerariifolium, the natural source of mosquito coil.</title>
        <authorList>
            <person name="Yamashiro T."/>
            <person name="Shiraishi A."/>
            <person name="Satake H."/>
            <person name="Nakayama K."/>
        </authorList>
    </citation>
    <scope>NUCLEOTIDE SEQUENCE</scope>
</reference>
<protein>
    <submittedName>
        <fullName evidence="1">Putative reverse transcriptase domain-containing protein</fullName>
    </submittedName>
</protein>
<dbReference type="PANTHER" id="PTHR45835">
    <property type="entry name" value="YALI0A06105P"/>
    <property type="match status" value="1"/>
</dbReference>
<organism evidence="1">
    <name type="scientific">Tanacetum cinerariifolium</name>
    <name type="common">Dalmatian daisy</name>
    <name type="synonym">Chrysanthemum cinerariifolium</name>
    <dbReference type="NCBI Taxonomy" id="118510"/>
    <lineage>
        <taxon>Eukaryota</taxon>
        <taxon>Viridiplantae</taxon>
        <taxon>Streptophyta</taxon>
        <taxon>Embryophyta</taxon>
        <taxon>Tracheophyta</taxon>
        <taxon>Spermatophyta</taxon>
        <taxon>Magnoliopsida</taxon>
        <taxon>eudicotyledons</taxon>
        <taxon>Gunneridae</taxon>
        <taxon>Pentapetalae</taxon>
        <taxon>asterids</taxon>
        <taxon>campanulids</taxon>
        <taxon>Asterales</taxon>
        <taxon>Asteraceae</taxon>
        <taxon>Asteroideae</taxon>
        <taxon>Anthemideae</taxon>
        <taxon>Anthemidinae</taxon>
        <taxon>Tanacetum</taxon>
    </lineage>
</organism>
<accession>A0A6L2NCX3</accession>